<sequence length="183" mass="20310">MTKLYLQLVAAWPTLLLNWLFNQFKIGARTWVPGKHKERIMKVAILIVGIAVILLWRHLSKKGQGSAGPDQMPNSDPEADVVIFFDDEQVRVTYPNGEVRSLHWAELSLVGIQTTDDGPLMSDVFWGLHGADGTPAIIYPQGASGEPALLAAMQKRLAGFDNEKVIQAMGCTNDAYFKVWMSK</sequence>
<protein>
    <submittedName>
        <fullName evidence="2">Uncharacterized protein</fullName>
    </submittedName>
</protein>
<dbReference type="AlphaFoldDB" id="A0A6M3ZXN5"/>
<accession>A0A6M3ZXN5</accession>
<reference evidence="2 3" key="1">
    <citation type="journal article" date="2012" name="J. Bacteriol.">
        <title>Genome sequence of the pathogenic Herbaspirillum seropedicae strain Os34, isolated from rice roots.</title>
        <authorList>
            <person name="Ye W."/>
            <person name="Ye S."/>
            <person name="Liu J."/>
            <person name="Chang S."/>
            <person name="Chen M."/>
            <person name="Zhu B."/>
            <person name="Guo L."/>
            <person name="An Q."/>
        </authorList>
    </citation>
    <scope>NUCLEOTIDE SEQUENCE [LARGE SCALE GENOMIC DNA]</scope>
    <source>
        <strain evidence="2 3">Os34</strain>
    </source>
</reference>
<keyword evidence="1" id="KW-0472">Membrane</keyword>
<dbReference type="EMBL" id="CP008956">
    <property type="protein sequence ID" value="QJQ02983.1"/>
    <property type="molecule type" value="Genomic_DNA"/>
</dbReference>
<name>A0A6M3ZXN5_9BURK</name>
<dbReference type="Proteomes" id="UP000501648">
    <property type="component" value="Chromosome"/>
</dbReference>
<evidence type="ECO:0000313" key="2">
    <source>
        <dbReference type="EMBL" id="QJQ02983.1"/>
    </source>
</evidence>
<gene>
    <name evidence="2" type="ORF">C798_22975</name>
</gene>
<feature type="transmembrane region" description="Helical" evidence="1">
    <location>
        <begin position="39"/>
        <end position="56"/>
    </location>
</feature>
<evidence type="ECO:0000313" key="3">
    <source>
        <dbReference type="Proteomes" id="UP000501648"/>
    </source>
</evidence>
<evidence type="ECO:0000256" key="1">
    <source>
        <dbReference type="SAM" id="Phobius"/>
    </source>
</evidence>
<proteinExistence type="predicted"/>
<keyword evidence="1" id="KW-1133">Transmembrane helix</keyword>
<keyword evidence="1" id="KW-0812">Transmembrane</keyword>
<organism evidence="2 3">
    <name type="scientific">Herbaspirillum rubrisubalbicans Os34</name>
    <dbReference type="NCBI Taxonomy" id="1235827"/>
    <lineage>
        <taxon>Bacteria</taxon>
        <taxon>Pseudomonadati</taxon>
        <taxon>Pseudomonadota</taxon>
        <taxon>Betaproteobacteria</taxon>
        <taxon>Burkholderiales</taxon>
        <taxon>Oxalobacteraceae</taxon>
        <taxon>Herbaspirillum</taxon>
    </lineage>
</organism>